<dbReference type="AlphaFoldDB" id="A0A553N7M0"/>
<name>A0A553N7M0_TIGCA</name>
<evidence type="ECO:0000256" key="1">
    <source>
        <dbReference type="ARBA" id="ARBA00022679"/>
    </source>
</evidence>
<proteinExistence type="predicted"/>
<evidence type="ECO:0000256" key="2">
    <source>
        <dbReference type="ARBA" id="ARBA00022741"/>
    </source>
</evidence>
<reference evidence="4 5" key="1">
    <citation type="journal article" date="2018" name="Nat. Ecol. Evol.">
        <title>Genomic signatures of mitonuclear coevolution across populations of Tigriopus californicus.</title>
        <authorList>
            <person name="Barreto F.S."/>
            <person name="Watson E.T."/>
            <person name="Lima T.G."/>
            <person name="Willett C.S."/>
            <person name="Edmands S."/>
            <person name="Li W."/>
            <person name="Burton R.S."/>
        </authorList>
    </citation>
    <scope>NUCLEOTIDE SEQUENCE [LARGE SCALE GENOMIC DNA]</scope>
    <source>
        <strain evidence="4 5">San Diego</strain>
    </source>
</reference>
<dbReference type="GO" id="GO:0042350">
    <property type="term" value="P:GDP-L-fucose biosynthetic process"/>
    <property type="evidence" value="ECO:0007669"/>
    <property type="project" value="UniProtKB-ARBA"/>
</dbReference>
<dbReference type="GO" id="GO:0000166">
    <property type="term" value="F:nucleotide binding"/>
    <property type="evidence" value="ECO:0007669"/>
    <property type="project" value="UniProtKB-KW"/>
</dbReference>
<accession>A0A553N7M0</accession>
<dbReference type="Pfam" id="PF07959">
    <property type="entry name" value="Fucose_pyrophosphorylase"/>
    <property type="match status" value="1"/>
</dbReference>
<evidence type="ECO:0000259" key="3">
    <source>
        <dbReference type="Pfam" id="PF07959"/>
    </source>
</evidence>
<keyword evidence="2" id="KW-0547">Nucleotide-binding</keyword>
<dbReference type="PANTHER" id="PTHR15045">
    <property type="entry name" value="FUCOSE-1-PHOSPHATE GUANYLYLTRANSFERASE"/>
    <property type="match status" value="1"/>
</dbReference>
<dbReference type="Proteomes" id="UP000318571">
    <property type="component" value="Chromosome 8"/>
</dbReference>
<feature type="domain" description="GDP-fucose pyrophosphorylase" evidence="3">
    <location>
        <begin position="110"/>
        <end position="530"/>
    </location>
</feature>
<protein>
    <recommendedName>
        <fullName evidence="3">GDP-fucose pyrophosphorylase domain-containing protein</fullName>
    </recommendedName>
</protein>
<comment type="caution">
    <text evidence="4">The sequence shown here is derived from an EMBL/GenBank/DDBJ whole genome shotgun (WGS) entry which is preliminary data.</text>
</comment>
<gene>
    <name evidence="4" type="ORF">TCAL_10075</name>
</gene>
<dbReference type="OrthoDB" id="10062280at2759"/>
<dbReference type="EMBL" id="VCGU01000459">
    <property type="protein sequence ID" value="TRY61403.1"/>
    <property type="molecule type" value="Genomic_DNA"/>
</dbReference>
<evidence type="ECO:0000313" key="5">
    <source>
        <dbReference type="Proteomes" id="UP000318571"/>
    </source>
</evidence>
<dbReference type="GO" id="GO:0016772">
    <property type="term" value="F:transferase activity, transferring phosphorus-containing groups"/>
    <property type="evidence" value="ECO:0007669"/>
    <property type="project" value="InterPro"/>
</dbReference>
<evidence type="ECO:0000313" key="4">
    <source>
        <dbReference type="EMBL" id="TRY61403.1"/>
    </source>
</evidence>
<dbReference type="PANTHER" id="PTHR15045:SF1">
    <property type="entry name" value="FUCOSE-1-PHOSPHATE GUANYLYLTRANSFERASE"/>
    <property type="match status" value="1"/>
</dbReference>
<keyword evidence="5" id="KW-1185">Reference proteome</keyword>
<keyword evidence="1" id="KW-0808">Transferase</keyword>
<dbReference type="STRING" id="6832.A0A553N7M0"/>
<sequence length="581" mass="65206">MSSDACSIVAQEDGDSALLVTLYDRISHYKRLRGQSPQEIGIPFWDIIVISAGDHIQSEVISGFLINLGNRNLLMKGVTYKVYPDPDGQRVGDGGATLNVVKRLMEDFGDNVFEQRILLIHAGGFSKRIPHLSFITKLFCPIPFGLQSDAQDENHSTSNLTMFDLKQAMYLRFLDTFSSGIFAAASDDIESFIDSPEDFQRFKADLDQLNPDEPALFSLAHPSQLQIGKNHGVFSLSKASFDALQSTSMLLIRDCLKVVQKPTIEEMKARNLVISSNNEDIVYTDSAYWMNAPLVKRLADFALSQSSANEEFSMYSDFMTRQSGKEAPISTIEEPNHSSIQPLLDMATKVPIYLIALPQSKFYHLGTTNEYLDMVQKCLMIQKATTKLEIDDKSLENFQARRSFISCSDLPAQVFIPHGCVLDHTVISTNTIQLRPKTILSNCHIPMDIGEIEIPGEYVYATVPVELKSDATQKSTPGFVTKITHINEDVKGVYDSLVDVQGKTMVRLPSHVSFTNDCFSLWNAKIFPMETDKCQSFLASFRTFFSGKELILEADTAYFSCDDLMKMRSKSRIVQEFSLYK</sequence>
<dbReference type="InterPro" id="IPR012887">
    <property type="entry name" value="GDP_fucose_pyrophosphorylase"/>
</dbReference>
<organism evidence="4 5">
    <name type="scientific">Tigriopus californicus</name>
    <name type="common">Marine copepod</name>
    <dbReference type="NCBI Taxonomy" id="6832"/>
    <lineage>
        <taxon>Eukaryota</taxon>
        <taxon>Metazoa</taxon>
        <taxon>Ecdysozoa</taxon>
        <taxon>Arthropoda</taxon>
        <taxon>Crustacea</taxon>
        <taxon>Multicrustacea</taxon>
        <taxon>Hexanauplia</taxon>
        <taxon>Copepoda</taxon>
        <taxon>Harpacticoida</taxon>
        <taxon>Harpacticidae</taxon>
        <taxon>Tigriopus</taxon>
    </lineage>
</organism>